<evidence type="ECO:0000313" key="7">
    <source>
        <dbReference type="EMBL" id="HIZ42392.1"/>
    </source>
</evidence>
<keyword evidence="3" id="KW-0472">Membrane</keyword>
<sequence>MKQSKFLKVLCGAAAAAMLLSACGGTASSSAATDSTAADTATTDTAAASGTTLTYWSMWNSTEGQAKVIQEAADAYEAKTGIKINIEWKGRDVKNLIGAALDAGEQIDFFDQDYVFISQQCGKYCADLTEMNAASGLEDHTFPVLLETAKSYTDGVLKVIPYQPYTSGVWYNKAMFEAAGIEKVPETFDELLDVCAKLKESGVNPMTCDQGDGTALLMGFQLGRYIGQDALVETIDNKSWADVPEVKKAAEDIYSLFSNGYMSEYAPANYPDGENELGYEESAMLLQASWVPNEVVQNTGAQIDWGFFPWPAVEGGVDGTEAAMVGAQGFGIVDKSEHKQEAYDFIMSVVTGEYDLKMAQSVSSIPADTDNTEWPTAVAGAEPYFKEMTKSYLWAVGLQKNADYKDYIQEAINQLCKMEINPDEFVSQLASM</sequence>
<dbReference type="EMBL" id="DXBP01000049">
    <property type="protein sequence ID" value="HIZ42392.1"/>
    <property type="molecule type" value="Genomic_DNA"/>
</dbReference>
<dbReference type="PROSITE" id="PS51257">
    <property type="entry name" value="PROKAR_LIPOPROTEIN"/>
    <property type="match status" value="1"/>
</dbReference>
<dbReference type="Pfam" id="PF01547">
    <property type="entry name" value="SBP_bac_1"/>
    <property type="match status" value="1"/>
</dbReference>
<keyword evidence="5" id="KW-0449">Lipoprotein</keyword>
<evidence type="ECO:0000256" key="5">
    <source>
        <dbReference type="ARBA" id="ARBA00023288"/>
    </source>
</evidence>
<evidence type="ECO:0000256" key="4">
    <source>
        <dbReference type="ARBA" id="ARBA00023139"/>
    </source>
</evidence>
<evidence type="ECO:0000256" key="6">
    <source>
        <dbReference type="SAM" id="SignalP"/>
    </source>
</evidence>
<evidence type="ECO:0000256" key="3">
    <source>
        <dbReference type="ARBA" id="ARBA00023136"/>
    </source>
</evidence>
<feature type="signal peptide" evidence="6">
    <location>
        <begin position="1"/>
        <end position="31"/>
    </location>
</feature>
<keyword evidence="1" id="KW-1003">Cell membrane</keyword>
<proteinExistence type="predicted"/>
<dbReference type="PANTHER" id="PTHR43649:SF33">
    <property type="entry name" value="POLYGALACTURONAN_RHAMNOGALACTURONAN-BINDING PROTEIN YTCQ"/>
    <property type="match status" value="1"/>
</dbReference>
<evidence type="ECO:0000256" key="2">
    <source>
        <dbReference type="ARBA" id="ARBA00022729"/>
    </source>
</evidence>
<keyword evidence="2 6" id="KW-0732">Signal</keyword>
<dbReference type="Proteomes" id="UP000824048">
    <property type="component" value="Unassembled WGS sequence"/>
</dbReference>
<name>A0A9D2ES47_9FIRM</name>
<reference evidence="7" key="1">
    <citation type="journal article" date="2021" name="PeerJ">
        <title>Extensive microbial diversity within the chicken gut microbiome revealed by metagenomics and culture.</title>
        <authorList>
            <person name="Gilroy R."/>
            <person name="Ravi A."/>
            <person name="Getino M."/>
            <person name="Pursley I."/>
            <person name="Horton D.L."/>
            <person name="Alikhan N.F."/>
            <person name="Baker D."/>
            <person name="Gharbi K."/>
            <person name="Hall N."/>
            <person name="Watson M."/>
            <person name="Adriaenssens E.M."/>
            <person name="Foster-Nyarko E."/>
            <person name="Jarju S."/>
            <person name="Secka A."/>
            <person name="Antonio M."/>
            <person name="Oren A."/>
            <person name="Chaudhuri R.R."/>
            <person name="La Ragione R."/>
            <person name="Hildebrand F."/>
            <person name="Pallen M.J."/>
        </authorList>
    </citation>
    <scope>NUCLEOTIDE SEQUENCE</scope>
    <source>
        <strain evidence="7">ChiSxjej1B13-11774</strain>
    </source>
</reference>
<organism evidence="7 8">
    <name type="scientific">Candidatus Gemmiger excrementigallinarum</name>
    <dbReference type="NCBI Taxonomy" id="2838609"/>
    <lineage>
        <taxon>Bacteria</taxon>
        <taxon>Bacillati</taxon>
        <taxon>Bacillota</taxon>
        <taxon>Clostridia</taxon>
        <taxon>Eubacteriales</taxon>
        <taxon>Gemmiger</taxon>
    </lineage>
</organism>
<dbReference type="AlphaFoldDB" id="A0A9D2ES47"/>
<gene>
    <name evidence="7" type="ORF">H9811_07495</name>
</gene>
<reference evidence="7" key="2">
    <citation type="submission" date="2021-04" db="EMBL/GenBank/DDBJ databases">
        <authorList>
            <person name="Gilroy R."/>
        </authorList>
    </citation>
    <scope>NUCLEOTIDE SEQUENCE</scope>
    <source>
        <strain evidence="7">ChiSxjej1B13-11774</strain>
    </source>
</reference>
<comment type="caution">
    <text evidence="7">The sequence shown here is derived from an EMBL/GenBank/DDBJ whole genome shotgun (WGS) entry which is preliminary data.</text>
</comment>
<feature type="chain" id="PRO_5039689171" evidence="6">
    <location>
        <begin position="32"/>
        <end position="432"/>
    </location>
</feature>
<protein>
    <submittedName>
        <fullName evidence="7">Extracellular solute-binding protein</fullName>
    </submittedName>
</protein>
<keyword evidence="4" id="KW-0564">Palmitate</keyword>
<dbReference type="SUPFAM" id="SSF53850">
    <property type="entry name" value="Periplasmic binding protein-like II"/>
    <property type="match status" value="1"/>
</dbReference>
<evidence type="ECO:0000313" key="8">
    <source>
        <dbReference type="Proteomes" id="UP000824048"/>
    </source>
</evidence>
<dbReference type="InterPro" id="IPR006059">
    <property type="entry name" value="SBP"/>
</dbReference>
<dbReference type="Gene3D" id="3.40.190.10">
    <property type="entry name" value="Periplasmic binding protein-like II"/>
    <property type="match status" value="1"/>
</dbReference>
<dbReference type="InterPro" id="IPR050490">
    <property type="entry name" value="Bact_solute-bd_prot1"/>
</dbReference>
<dbReference type="PANTHER" id="PTHR43649">
    <property type="entry name" value="ARABINOSE-BINDING PROTEIN-RELATED"/>
    <property type="match status" value="1"/>
</dbReference>
<evidence type="ECO:0000256" key="1">
    <source>
        <dbReference type="ARBA" id="ARBA00022475"/>
    </source>
</evidence>
<accession>A0A9D2ES47</accession>